<dbReference type="InterPro" id="IPR032432">
    <property type="entry name" value="Radical_SAM_C"/>
</dbReference>
<dbReference type="Pfam" id="PF04055">
    <property type="entry name" value="Radical_SAM"/>
    <property type="match status" value="1"/>
</dbReference>
<evidence type="ECO:0000256" key="6">
    <source>
        <dbReference type="ARBA" id="ARBA00023014"/>
    </source>
</evidence>
<keyword evidence="3" id="KW-0949">S-adenosyl-L-methionine</keyword>
<sequence length="313" mass="35821">MEDNKVPFVWGDKRYHALNYHLRQRFGEKVMKVSLNAGLTCPNRDGTIGTGGCIFCCPQGSGACAGDPEHEIARQFKTIRERIQKKWPQGKYIAYFQAYSNTYADPTYLKGLYEEALAQDDVIGLSISTRPDCLPEETLELLSELHERTYLWVEMGLQSIHNKTLERIQRGHDVDTFYEALERLRARNIRTCAHIIYGLPGETEEDMMATGEAVAAMDIQGLKFHSLHLMKGTALVQEYEAGTFEFLDQATYTRRVVDTLEILKPSVVIQRLTGDAPRHLLLGPNWINRKWLVLQGIDDLLLERNSWQGKKWT</sequence>
<feature type="domain" description="Radical SAM core" evidence="7">
    <location>
        <begin position="25"/>
        <end position="266"/>
    </location>
</feature>
<dbReference type="KEGG" id="hcv:FTV88_2926"/>
<dbReference type="GO" id="GO:0046872">
    <property type="term" value="F:metal ion binding"/>
    <property type="evidence" value="ECO:0007669"/>
    <property type="project" value="UniProtKB-KW"/>
</dbReference>
<dbReference type="SFLD" id="SFLDS00029">
    <property type="entry name" value="Radical_SAM"/>
    <property type="match status" value="1"/>
</dbReference>
<dbReference type="Pfam" id="PF16199">
    <property type="entry name" value="Radical_SAM_C"/>
    <property type="match status" value="1"/>
</dbReference>
<evidence type="ECO:0000313" key="8">
    <source>
        <dbReference type="EMBL" id="QGG49015.1"/>
    </source>
</evidence>
<dbReference type="RefSeq" id="WP_153726069.1">
    <property type="nucleotide sequence ID" value="NZ_CP045875.1"/>
</dbReference>
<evidence type="ECO:0000313" key="9">
    <source>
        <dbReference type="Proteomes" id="UP000366051"/>
    </source>
</evidence>
<dbReference type="SFLD" id="SFLDG01091">
    <property type="entry name" value="uncharacterized_CHP01210-like"/>
    <property type="match status" value="1"/>
</dbReference>
<dbReference type="InterPro" id="IPR023404">
    <property type="entry name" value="rSAM_horseshoe"/>
</dbReference>
<dbReference type="OrthoDB" id="9801689at2"/>
<organism evidence="8 9">
    <name type="scientific">Heliorestis convoluta</name>
    <dbReference type="NCBI Taxonomy" id="356322"/>
    <lineage>
        <taxon>Bacteria</taxon>
        <taxon>Bacillati</taxon>
        <taxon>Bacillota</taxon>
        <taxon>Clostridia</taxon>
        <taxon>Eubacteriales</taxon>
        <taxon>Heliobacteriaceae</taxon>
        <taxon>Heliorestis</taxon>
    </lineage>
</organism>
<keyword evidence="2" id="KW-0004">4Fe-4S</keyword>
<dbReference type="Gene3D" id="3.80.30.20">
    <property type="entry name" value="tm_1862 like domain"/>
    <property type="match status" value="1"/>
</dbReference>
<comment type="cofactor">
    <cofactor evidence="1">
        <name>[4Fe-4S] cluster</name>
        <dbReference type="ChEBI" id="CHEBI:49883"/>
    </cofactor>
</comment>
<dbReference type="PANTHER" id="PTHR11135">
    <property type="entry name" value="HISTONE ACETYLTRANSFERASE-RELATED"/>
    <property type="match status" value="1"/>
</dbReference>
<dbReference type="PANTHER" id="PTHR11135:SF1">
    <property type="entry name" value="PROTEIN YHCC"/>
    <property type="match status" value="1"/>
</dbReference>
<dbReference type="InterPro" id="IPR006638">
    <property type="entry name" value="Elp3/MiaA/NifB-like_rSAM"/>
</dbReference>
<dbReference type="NCBIfam" id="TIGR01212">
    <property type="entry name" value="TIGR01212 family radical SAM protein"/>
    <property type="match status" value="1"/>
</dbReference>
<keyword evidence="4" id="KW-0479">Metal-binding</keyword>
<gene>
    <name evidence="8" type="ORF">FTV88_2926</name>
</gene>
<dbReference type="InterPro" id="IPR005911">
    <property type="entry name" value="YhcC-like"/>
</dbReference>
<dbReference type="InterPro" id="IPR007197">
    <property type="entry name" value="rSAM"/>
</dbReference>
<dbReference type="InterPro" id="IPR058240">
    <property type="entry name" value="rSAM_sf"/>
</dbReference>
<dbReference type="GO" id="GO:0051539">
    <property type="term" value="F:4 iron, 4 sulfur cluster binding"/>
    <property type="evidence" value="ECO:0007669"/>
    <property type="project" value="UniProtKB-KW"/>
</dbReference>
<evidence type="ECO:0000256" key="1">
    <source>
        <dbReference type="ARBA" id="ARBA00001966"/>
    </source>
</evidence>
<evidence type="ECO:0000256" key="4">
    <source>
        <dbReference type="ARBA" id="ARBA00022723"/>
    </source>
</evidence>
<keyword evidence="5" id="KW-0408">Iron</keyword>
<keyword evidence="6" id="KW-0411">Iron-sulfur</keyword>
<reference evidence="9" key="1">
    <citation type="submission" date="2019-11" db="EMBL/GenBank/DDBJ databases">
        <title>Genome sequence of Heliorestis convoluta strain HH, an alkaliphilic and minimalistic phototrophic bacterium from a soda lake in Egypt.</title>
        <authorList>
            <person name="Dewey E.D."/>
            <person name="Stokes L.M."/>
            <person name="Burchell B.M."/>
            <person name="Shaffer K.N."/>
            <person name="Huntington A.M."/>
            <person name="Baker J.M."/>
            <person name="Nadendla S."/>
            <person name="Giglio M.G."/>
            <person name="Touchman J.W."/>
            <person name="Blankenship R.E."/>
            <person name="Madigan M.T."/>
            <person name="Sattley W.M."/>
        </authorList>
    </citation>
    <scope>NUCLEOTIDE SEQUENCE [LARGE SCALE GENOMIC DNA]</scope>
    <source>
        <strain evidence="9">HH</strain>
    </source>
</reference>
<evidence type="ECO:0000259" key="7">
    <source>
        <dbReference type="PROSITE" id="PS51918"/>
    </source>
</evidence>
<dbReference type="AlphaFoldDB" id="A0A5Q2N942"/>
<accession>A0A5Q2N942</accession>
<protein>
    <submittedName>
        <fullName evidence="8">Radical sam family protein</fullName>
    </submittedName>
</protein>
<keyword evidence="9" id="KW-1185">Reference proteome</keyword>
<evidence type="ECO:0000256" key="2">
    <source>
        <dbReference type="ARBA" id="ARBA00022485"/>
    </source>
</evidence>
<evidence type="ECO:0000256" key="5">
    <source>
        <dbReference type="ARBA" id="ARBA00023004"/>
    </source>
</evidence>
<evidence type="ECO:0000256" key="3">
    <source>
        <dbReference type="ARBA" id="ARBA00022691"/>
    </source>
</evidence>
<dbReference type="SFLD" id="SFLDG01086">
    <property type="entry name" value="elongater_protein-like"/>
    <property type="match status" value="1"/>
</dbReference>
<proteinExistence type="predicted"/>
<dbReference type="Proteomes" id="UP000366051">
    <property type="component" value="Chromosome"/>
</dbReference>
<name>A0A5Q2N942_9FIRM</name>
<dbReference type="CDD" id="cd01335">
    <property type="entry name" value="Radical_SAM"/>
    <property type="match status" value="1"/>
</dbReference>
<dbReference type="InterPro" id="IPR039661">
    <property type="entry name" value="ELP3"/>
</dbReference>
<dbReference type="SMART" id="SM00729">
    <property type="entry name" value="Elp3"/>
    <property type="match status" value="1"/>
</dbReference>
<dbReference type="SUPFAM" id="SSF102114">
    <property type="entry name" value="Radical SAM enzymes"/>
    <property type="match status" value="1"/>
</dbReference>
<dbReference type="PROSITE" id="PS51918">
    <property type="entry name" value="RADICAL_SAM"/>
    <property type="match status" value="1"/>
</dbReference>
<dbReference type="EMBL" id="CP045875">
    <property type="protein sequence ID" value="QGG49015.1"/>
    <property type="molecule type" value="Genomic_DNA"/>
</dbReference>
<dbReference type="GO" id="GO:0003824">
    <property type="term" value="F:catalytic activity"/>
    <property type="evidence" value="ECO:0007669"/>
    <property type="project" value="InterPro"/>
</dbReference>